<dbReference type="Proteomes" id="UP000610960">
    <property type="component" value="Unassembled WGS sequence"/>
</dbReference>
<reference evidence="2" key="2">
    <citation type="submission" date="2020-09" db="EMBL/GenBank/DDBJ databases">
        <authorList>
            <person name="Sun Q."/>
            <person name="Ohkuma M."/>
        </authorList>
    </citation>
    <scope>NUCLEOTIDE SEQUENCE</scope>
    <source>
        <strain evidence="2">JCM 10088</strain>
    </source>
</reference>
<comment type="caution">
    <text evidence="2">The sequence shown here is derived from an EMBL/GenBank/DDBJ whole genome shotgun (WGS) entry which is preliminary data.</text>
</comment>
<dbReference type="AlphaFoldDB" id="A0A830GSD6"/>
<dbReference type="EMBL" id="BMNL01000002">
    <property type="protein sequence ID" value="GGP20102.1"/>
    <property type="molecule type" value="Genomic_DNA"/>
</dbReference>
<organism evidence="2 3">
    <name type="scientific">Thermocladium modestius</name>
    <dbReference type="NCBI Taxonomy" id="62609"/>
    <lineage>
        <taxon>Archaea</taxon>
        <taxon>Thermoproteota</taxon>
        <taxon>Thermoprotei</taxon>
        <taxon>Thermoproteales</taxon>
        <taxon>Thermoproteaceae</taxon>
        <taxon>Thermocladium</taxon>
    </lineage>
</organism>
<evidence type="ECO:0000313" key="2">
    <source>
        <dbReference type="EMBL" id="GGP20102.1"/>
    </source>
</evidence>
<feature type="transmembrane region" description="Helical" evidence="1">
    <location>
        <begin position="12"/>
        <end position="38"/>
    </location>
</feature>
<sequence>MKGDTHHRGVRLRVGIAAFSIVVIVVIAVLAALAIYAVSIAYTGQPSGSAAILTEQYIGVINPQPPPYEEYSGVLLKYSGLVNETLRRNGIMNYEPIVSIVNGNLIYIVVRLSNSSMHYGGILIRGNYASMDELSSIPYNETTRVYVVGSGPSYLESIERYAIYNITGPLLEKYFPDAAFFGGFVNYTGEWKVGPIPYGSVTDYGEFYGETGEWVEMTEVNDYGSSFPFYVIKCGFADQYSPLNVQSPQVVFDNAAASFYSALTCPSDIEDWATIYLNWDVNTLGMPHYTPVVFSKGIGICGACPAA</sequence>
<name>A0A830GSD6_9CREN</name>
<reference evidence="2" key="1">
    <citation type="journal article" date="2014" name="Int. J. Syst. Evol. Microbiol.">
        <title>Complete genome sequence of Corynebacterium casei LMG S-19264T (=DSM 44701T), isolated from a smear-ripened cheese.</title>
        <authorList>
            <consortium name="US DOE Joint Genome Institute (JGI-PGF)"/>
            <person name="Walter F."/>
            <person name="Albersmeier A."/>
            <person name="Kalinowski J."/>
            <person name="Ruckert C."/>
        </authorList>
    </citation>
    <scope>NUCLEOTIDE SEQUENCE</scope>
    <source>
        <strain evidence="2">JCM 10088</strain>
    </source>
</reference>
<keyword evidence="1" id="KW-1133">Transmembrane helix</keyword>
<accession>A0A830GSD6</accession>
<proteinExistence type="predicted"/>
<keyword evidence="3" id="KW-1185">Reference proteome</keyword>
<evidence type="ECO:0000313" key="3">
    <source>
        <dbReference type="Proteomes" id="UP000610960"/>
    </source>
</evidence>
<keyword evidence="1" id="KW-0812">Transmembrane</keyword>
<protein>
    <submittedName>
        <fullName evidence="2">Uncharacterized protein</fullName>
    </submittedName>
</protein>
<gene>
    <name evidence="2" type="ORF">GCM10007981_06820</name>
</gene>
<keyword evidence="1" id="KW-0472">Membrane</keyword>
<evidence type="ECO:0000256" key="1">
    <source>
        <dbReference type="SAM" id="Phobius"/>
    </source>
</evidence>